<comment type="caution">
    <text evidence="3">The sequence shown here is derived from an EMBL/GenBank/DDBJ whole genome shotgun (WGS) entry which is preliminary data.</text>
</comment>
<proteinExistence type="predicted"/>
<dbReference type="Pfam" id="PF13676">
    <property type="entry name" value="TIR_2"/>
    <property type="match status" value="1"/>
</dbReference>
<dbReference type="Proteomes" id="UP000587527">
    <property type="component" value="Unassembled WGS sequence"/>
</dbReference>
<evidence type="ECO:0000259" key="2">
    <source>
        <dbReference type="PROSITE" id="PS51154"/>
    </source>
</evidence>
<evidence type="ECO:0000259" key="1">
    <source>
        <dbReference type="PROSITE" id="PS50104"/>
    </source>
</evidence>
<dbReference type="SMART" id="SM00255">
    <property type="entry name" value="TIR"/>
    <property type="match status" value="1"/>
</dbReference>
<keyword evidence="4" id="KW-1185">Reference proteome</keyword>
<sequence>MPRVFINFRGRDQPGFAALLDRDLSEAFGRDAVFLSSRSIRPGDDFVTQIHDSLRSCVALLAVIGPDWLRHSRPDPNDDWVRREIAEAFAQGLRVVPILVEDATLPPADQLPDDIAALVRCQYLRVHHRNIDHDLARVRSEVAAIIAAPIAPGDGAEAPADEVRVFDVAASACRVGVVSGSIRHVRFADIWVNSENTDMEMSRTSESTISGIIRYFGAERDSIGVVTEDVIPRALAAVVGARRPVAPCQAFVTTSGALARSHGVRHLIHVASVSGAPGAGFQQVPRIAGCVANALAAAERLAAAEPEVRSILLPLLGTGDGGGGLRATVTAMVGAVRAHLVATPDTALNMVYLLGYSNRERRVLLDELGSTGRPVPA</sequence>
<gene>
    <name evidence="3" type="ORF">F4553_006886</name>
</gene>
<dbReference type="GO" id="GO:0007165">
    <property type="term" value="P:signal transduction"/>
    <property type="evidence" value="ECO:0007669"/>
    <property type="project" value="InterPro"/>
</dbReference>
<reference evidence="3 4" key="1">
    <citation type="submission" date="2020-08" db="EMBL/GenBank/DDBJ databases">
        <title>Sequencing the genomes of 1000 actinobacteria strains.</title>
        <authorList>
            <person name="Klenk H.-P."/>
        </authorList>
    </citation>
    <scope>NUCLEOTIDE SEQUENCE [LARGE SCALE GENOMIC DNA]</scope>
    <source>
        <strain evidence="3 4">DSM 45362</strain>
    </source>
</reference>
<dbReference type="Gene3D" id="3.40.220.10">
    <property type="entry name" value="Leucine Aminopeptidase, subunit E, domain 1"/>
    <property type="match status" value="1"/>
</dbReference>
<accession>A0A841C332</accession>
<dbReference type="SUPFAM" id="SSF52200">
    <property type="entry name" value="Toll/Interleukin receptor TIR domain"/>
    <property type="match status" value="1"/>
</dbReference>
<dbReference type="PROSITE" id="PS50104">
    <property type="entry name" value="TIR"/>
    <property type="match status" value="1"/>
</dbReference>
<organism evidence="3 4">
    <name type="scientific">Allocatelliglobosispora scoriae</name>
    <dbReference type="NCBI Taxonomy" id="643052"/>
    <lineage>
        <taxon>Bacteria</taxon>
        <taxon>Bacillati</taxon>
        <taxon>Actinomycetota</taxon>
        <taxon>Actinomycetes</taxon>
        <taxon>Micromonosporales</taxon>
        <taxon>Micromonosporaceae</taxon>
        <taxon>Allocatelliglobosispora</taxon>
    </lineage>
</organism>
<dbReference type="InterPro" id="IPR043472">
    <property type="entry name" value="Macro_dom-like"/>
</dbReference>
<evidence type="ECO:0000313" key="3">
    <source>
        <dbReference type="EMBL" id="MBB5873452.1"/>
    </source>
</evidence>
<name>A0A841C332_9ACTN</name>
<evidence type="ECO:0000313" key="4">
    <source>
        <dbReference type="Proteomes" id="UP000587527"/>
    </source>
</evidence>
<dbReference type="InterPro" id="IPR002589">
    <property type="entry name" value="Macro_dom"/>
</dbReference>
<feature type="domain" description="Macro" evidence="2">
    <location>
        <begin position="162"/>
        <end position="372"/>
    </location>
</feature>
<dbReference type="EMBL" id="JACHMN010000003">
    <property type="protein sequence ID" value="MBB5873452.1"/>
    <property type="molecule type" value="Genomic_DNA"/>
</dbReference>
<dbReference type="InterPro" id="IPR035897">
    <property type="entry name" value="Toll_tir_struct_dom_sf"/>
</dbReference>
<feature type="domain" description="TIR" evidence="1">
    <location>
        <begin position="1"/>
        <end position="149"/>
    </location>
</feature>
<protein>
    <submittedName>
        <fullName evidence="3">O-acetyl-ADP-ribose deacetylase (Regulator of RNase III)/diadenosine tetraphosphatase ApaH/serine/threonine PP2A family protein phosphatase</fullName>
    </submittedName>
</protein>
<dbReference type="InterPro" id="IPR000157">
    <property type="entry name" value="TIR_dom"/>
</dbReference>
<dbReference type="SUPFAM" id="SSF52949">
    <property type="entry name" value="Macro domain-like"/>
    <property type="match status" value="1"/>
</dbReference>
<dbReference type="PROSITE" id="PS51154">
    <property type="entry name" value="MACRO"/>
    <property type="match status" value="1"/>
</dbReference>
<dbReference type="AlphaFoldDB" id="A0A841C332"/>
<dbReference type="Gene3D" id="3.40.50.10140">
    <property type="entry name" value="Toll/interleukin-1 receptor homology (TIR) domain"/>
    <property type="match status" value="1"/>
</dbReference>
<dbReference type="RefSeq" id="WP_184844693.1">
    <property type="nucleotide sequence ID" value="NZ_JACHMN010000003.1"/>
</dbReference>